<dbReference type="PANTHER" id="PTHR32060">
    <property type="entry name" value="TAIL-SPECIFIC PROTEASE"/>
    <property type="match status" value="1"/>
</dbReference>
<accession>A0A5R8K7J2</accession>
<name>A0A5R8K7J2_9BACT</name>
<proteinExistence type="predicted"/>
<dbReference type="PROSITE" id="PS50106">
    <property type="entry name" value="PDZ"/>
    <property type="match status" value="1"/>
</dbReference>
<keyword evidence="1" id="KW-0732">Signal</keyword>
<dbReference type="Gene3D" id="3.30.750.44">
    <property type="match status" value="1"/>
</dbReference>
<feature type="domain" description="PDZ" evidence="2">
    <location>
        <begin position="159"/>
        <end position="224"/>
    </location>
</feature>
<protein>
    <submittedName>
        <fullName evidence="3">PDZ domain-containing protein</fullName>
    </submittedName>
</protein>
<dbReference type="Gene3D" id="3.90.226.10">
    <property type="entry name" value="2-enoyl-CoA Hydratase, Chain A, domain 1"/>
    <property type="match status" value="1"/>
</dbReference>
<dbReference type="CDD" id="cd06567">
    <property type="entry name" value="Peptidase_S41"/>
    <property type="match status" value="1"/>
</dbReference>
<dbReference type="AlphaFoldDB" id="A0A5R8K7J2"/>
<dbReference type="InterPro" id="IPR005151">
    <property type="entry name" value="Tail-specific_protease"/>
</dbReference>
<organism evidence="3 4">
    <name type="scientific">Phragmitibacter flavus</name>
    <dbReference type="NCBI Taxonomy" id="2576071"/>
    <lineage>
        <taxon>Bacteria</taxon>
        <taxon>Pseudomonadati</taxon>
        <taxon>Verrucomicrobiota</taxon>
        <taxon>Verrucomicrobiia</taxon>
        <taxon>Verrucomicrobiales</taxon>
        <taxon>Verrucomicrobiaceae</taxon>
        <taxon>Phragmitibacter</taxon>
    </lineage>
</organism>
<evidence type="ECO:0000313" key="4">
    <source>
        <dbReference type="Proteomes" id="UP000306196"/>
    </source>
</evidence>
<sequence>MTSTSSFPIPSAVLNLLRRSASHLLACGLWLSFSSSASLAQQPEAQSDQDLAAVTKLVQEVVDKLDEHALHPQPKPVIYQKAWLGLLLEMGRSELAAEHDFTVMSSAQSLKTFISAINELAKAPGQRRSLRELAESALQRYCRQHDPYTRYTRSEEYHQINLLNKGKGSQVGMSIHEKDGSYFCYPMPQSPAEVAGIKAGDRLISVDGRAIDGRPLLYIASLIKGGAPGSKVALRVEHRFGRAESITVTRETLEMPSVTVEKKITGFVLRVRRFDDDLLEVTRKALASLKPSSTLTIDLRGCAGGKVSVAVGFAELFLNSGEEVVRLRMRDASDEIFKATKAPEFKAAAIILLQDEGTASAAEMVIAALINTKAQRATSQGSKTFGKGVVLTSLELKGGGSLLVTSSEMIAPQGRGWDGIGLLPSLENNGKIFPEAGLP</sequence>
<evidence type="ECO:0000256" key="1">
    <source>
        <dbReference type="SAM" id="SignalP"/>
    </source>
</evidence>
<dbReference type="SUPFAM" id="SSF52096">
    <property type="entry name" value="ClpP/crotonase"/>
    <property type="match status" value="1"/>
</dbReference>
<feature type="chain" id="PRO_5024367138" evidence="1">
    <location>
        <begin position="41"/>
        <end position="439"/>
    </location>
</feature>
<comment type="caution">
    <text evidence="3">The sequence shown here is derived from an EMBL/GenBank/DDBJ whole genome shotgun (WGS) entry which is preliminary data.</text>
</comment>
<dbReference type="CDD" id="cd06782">
    <property type="entry name" value="cpPDZ_CPP-like"/>
    <property type="match status" value="1"/>
</dbReference>
<dbReference type="InterPro" id="IPR001478">
    <property type="entry name" value="PDZ"/>
</dbReference>
<dbReference type="GO" id="GO:0030288">
    <property type="term" value="C:outer membrane-bounded periplasmic space"/>
    <property type="evidence" value="ECO:0007669"/>
    <property type="project" value="TreeGrafter"/>
</dbReference>
<dbReference type="Gene3D" id="2.30.42.10">
    <property type="match status" value="1"/>
</dbReference>
<dbReference type="Pfam" id="PF03572">
    <property type="entry name" value="Peptidase_S41"/>
    <property type="match status" value="1"/>
</dbReference>
<dbReference type="SMART" id="SM00228">
    <property type="entry name" value="PDZ"/>
    <property type="match status" value="1"/>
</dbReference>
<dbReference type="InterPro" id="IPR036034">
    <property type="entry name" value="PDZ_sf"/>
</dbReference>
<dbReference type="SMART" id="SM00245">
    <property type="entry name" value="TSPc"/>
    <property type="match status" value="1"/>
</dbReference>
<reference evidence="3 4" key="1">
    <citation type="submission" date="2019-05" db="EMBL/GenBank/DDBJ databases">
        <title>Verrucobacter flavum gen. nov., sp. nov. a new member of the family Verrucomicrobiaceae.</title>
        <authorList>
            <person name="Szuroczki S."/>
            <person name="Abbaszade G."/>
            <person name="Szabo A."/>
            <person name="Felfoldi T."/>
            <person name="Schumann P."/>
            <person name="Boka K."/>
            <person name="Keki Z."/>
            <person name="Toumi M."/>
            <person name="Toth E."/>
        </authorList>
    </citation>
    <scope>NUCLEOTIDE SEQUENCE [LARGE SCALE GENOMIC DNA]</scope>
    <source>
        <strain evidence="3 4">MG-N-17</strain>
    </source>
</reference>
<dbReference type="GO" id="GO:0004175">
    <property type="term" value="F:endopeptidase activity"/>
    <property type="evidence" value="ECO:0007669"/>
    <property type="project" value="TreeGrafter"/>
</dbReference>
<keyword evidence="4" id="KW-1185">Reference proteome</keyword>
<dbReference type="Pfam" id="PF17820">
    <property type="entry name" value="PDZ_6"/>
    <property type="match status" value="1"/>
</dbReference>
<dbReference type="RefSeq" id="WP_138088720.1">
    <property type="nucleotide sequence ID" value="NZ_VAUV01000027.1"/>
</dbReference>
<dbReference type="PANTHER" id="PTHR32060:SF30">
    <property type="entry name" value="CARBOXY-TERMINAL PROCESSING PROTEASE CTPA"/>
    <property type="match status" value="1"/>
</dbReference>
<feature type="signal peptide" evidence="1">
    <location>
        <begin position="1"/>
        <end position="40"/>
    </location>
</feature>
<dbReference type="InterPro" id="IPR041489">
    <property type="entry name" value="PDZ_6"/>
</dbReference>
<dbReference type="SUPFAM" id="SSF50156">
    <property type="entry name" value="PDZ domain-like"/>
    <property type="match status" value="1"/>
</dbReference>
<evidence type="ECO:0000313" key="3">
    <source>
        <dbReference type="EMBL" id="TLD68328.1"/>
    </source>
</evidence>
<dbReference type="GO" id="GO:0006508">
    <property type="term" value="P:proteolysis"/>
    <property type="evidence" value="ECO:0007669"/>
    <property type="project" value="InterPro"/>
</dbReference>
<dbReference type="Proteomes" id="UP000306196">
    <property type="component" value="Unassembled WGS sequence"/>
</dbReference>
<dbReference type="OrthoDB" id="9812068at2"/>
<dbReference type="GO" id="GO:0007165">
    <property type="term" value="P:signal transduction"/>
    <property type="evidence" value="ECO:0007669"/>
    <property type="project" value="TreeGrafter"/>
</dbReference>
<dbReference type="GO" id="GO:0008236">
    <property type="term" value="F:serine-type peptidase activity"/>
    <property type="evidence" value="ECO:0007669"/>
    <property type="project" value="InterPro"/>
</dbReference>
<dbReference type="EMBL" id="VAUV01000027">
    <property type="protein sequence ID" value="TLD68328.1"/>
    <property type="molecule type" value="Genomic_DNA"/>
</dbReference>
<dbReference type="InterPro" id="IPR029045">
    <property type="entry name" value="ClpP/crotonase-like_dom_sf"/>
</dbReference>
<gene>
    <name evidence="3" type="ORF">FEM03_23280</name>
</gene>
<evidence type="ECO:0000259" key="2">
    <source>
        <dbReference type="PROSITE" id="PS50106"/>
    </source>
</evidence>